<organism evidence="1">
    <name type="scientific">marine sediment metagenome</name>
    <dbReference type="NCBI Taxonomy" id="412755"/>
    <lineage>
        <taxon>unclassified sequences</taxon>
        <taxon>metagenomes</taxon>
        <taxon>ecological metagenomes</taxon>
    </lineage>
</organism>
<reference evidence="1" key="1">
    <citation type="journal article" date="2014" name="Front. Microbiol.">
        <title>High frequency of phylogenetically diverse reductive dehalogenase-homologous genes in deep subseafloor sedimentary metagenomes.</title>
        <authorList>
            <person name="Kawai M."/>
            <person name="Futagami T."/>
            <person name="Toyoda A."/>
            <person name="Takaki Y."/>
            <person name="Nishi S."/>
            <person name="Hori S."/>
            <person name="Arai W."/>
            <person name="Tsubouchi T."/>
            <person name="Morono Y."/>
            <person name="Uchiyama I."/>
            <person name="Ito T."/>
            <person name="Fujiyama A."/>
            <person name="Inagaki F."/>
            <person name="Takami H."/>
        </authorList>
    </citation>
    <scope>NUCLEOTIDE SEQUENCE</scope>
    <source>
        <strain evidence="1">Expedition CK06-06</strain>
    </source>
</reference>
<evidence type="ECO:0000313" key="1">
    <source>
        <dbReference type="EMBL" id="GAH63671.1"/>
    </source>
</evidence>
<dbReference type="EMBL" id="BARU01033098">
    <property type="protein sequence ID" value="GAH63671.1"/>
    <property type="molecule type" value="Genomic_DNA"/>
</dbReference>
<sequence>IIPDVSDLIVMAVREAFTPDIVAKYDLHAEFPTQFANHAAKHGLNEEWAKNYWASHWQLPSVQLGYEMMHRLRPGKVDNSFTEEDLKLLLRTQDIAPYWRQFLVDISYSPLTRVDVRRMYRDGVLNLEEVSDSYKDLGYNELNAQRMTDWTVRESRAAEKDLTRAAIIKGYKKKTISQDETRQGLSDIGYDETEVAFWISLADLDIQEQMLDEELERVSFLYIEGELSDTDVYSALGQFNLPSEQMEHLITRWDIQRRK</sequence>
<name>X1H0I8_9ZZZZ</name>
<accession>X1H0I8</accession>
<feature type="non-terminal residue" evidence="1">
    <location>
        <position position="1"/>
    </location>
</feature>
<gene>
    <name evidence="1" type="ORF">S03H2_52118</name>
</gene>
<comment type="caution">
    <text evidence="1">The sequence shown here is derived from an EMBL/GenBank/DDBJ whole genome shotgun (WGS) entry which is preliminary data.</text>
</comment>
<feature type="non-terminal residue" evidence="1">
    <location>
        <position position="259"/>
    </location>
</feature>
<proteinExistence type="predicted"/>
<protein>
    <submittedName>
        <fullName evidence="1">Uncharacterized protein</fullName>
    </submittedName>
</protein>
<dbReference type="AlphaFoldDB" id="X1H0I8"/>